<dbReference type="PANTHER" id="PTHR35534:SF1">
    <property type="entry name" value="LARGE RIBOSOMAL SUBUNIT PROTEIN BL32"/>
    <property type="match status" value="1"/>
</dbReference>
<evidence type="ECO:0000313" key="6">
    <source>
        <dbReference type="EMBL" id="OGM02821.1"/>
    </source>
</evidence>
<accession>A0A1F7WJ39</accession>
<dbReference type="SUPFAM" id="SSF57829">
    <property type="entry name" value="Zn-binding ribosomal proteins"/>
    <property type="match status" value="1"/>
</dbReference>
<proteinExistence type="inferred from homology"/>
<dbReference type="STRING" id="1817813.A2008_07215"/>
<dbReference type="NCBIfam" id="TIGR01031">
    <property type="entry name" value="rpmF_bact"/>
    <property type="match status" value="1"/>
</dbReference>
<dbReference type="InterPro" id="IPR011332">
    <property type="entry name" value="Ribosomal_zn-bd"/>
</dbReference>
<dbReference type="InterPro" id="IPR002677">
    <property type="entry name" value="Ribosomal_bL32"/>
</dbReference>
<evidence type="ECO:0000256" key="5">
    <source>
        <dbReference type="HAMAP-Rule" id="MF_00340"/>
    </source>
</evidence>
<dbReference type="HAMAP" id="MF_00340">
    <property type="entry name" value="Ribosomal_bL32"/>
    <property type="match status" value="1"/>
</dbReference>
<dbReference type="InterPro" id="IPR044957">
    <property type="entry name" value="Ribosomal_bL32_bact"/>
</dbReference>
<comment type="caution">
    <text evidence="6">The sequence shown here is derived from an EMBL/GenBank/DDBJ whole genome shotgun (WGS) entry which is preliminary data.</text>
</comment>
<sequence>MPNPKHKHSKTRNRRDRAVWSKRVETAKTIATCTNPECKQPVLPHHVCLACGTYDGKKVIEIKEKKK</sequence>
<reference evidence="6 7" key="1">
    <citation type="journal article" date="2016" name="Nat. Commun.">
        <title>Thousands of microbial genomes shed light on interconnected biogeochemical processes in an aquifer system.</title>
        <authorList>
            <person name="Anantharaman K."/>
            <person name="Brown C.T."/>
            <person name="Hug L.A."/>
            <person name="Sharon I."/>
            <person name="Castelle C.J."/>
            <person name="Probst A.J."/>
            <person name="Thomas B.C."/>
            <person name="Singh A."/>
            <person name="Wilkins M.J."/>
            <person name="Karaoz U."/>
            <person name="Brodie E.L."/>
            <person name="Williams K.H."/>
            <person name="Hubbard S.S."/>
            <person name="Banfield J.F."/>
        </authorList>
    </citation>
    <scope>NUCLEOTIDE SEQUENCE [LARGE SCALE GENOMIC DNA]</scope>
</reference>
<dbReference type="Pfam" id="PF01783">
    <property type="entry name" value="Ribosomal_L32p"/>
    <property type="match status" value="1"/>
</dbReference>
<dbReference type="GO" id="GO:0006412">
    <property type="term" value="P:translation"/>
    <property type="evidence" value="ECO:0007669"/>
    <property type="project" value="UniProtKB-UniRule"/>
</dbReference>
<dbReference type="EMBL" id="MGFH01000200">
    <property type="protein sequence ID" value="OGM02821.1"/>
    <property type="molecule type" value="Genomic_DNA"/>
</dbReference>
<dbReference type="GO" id="GO:0015934">
    <property type="term" value="C:large ribosomal subunit"/>
    <property type="evidence" value="ECO:0007669"/>
    <property type="project" value="InterPro"/>
</dbReference>
<gene>
    <name evidence="5" type="primary">rpmF</name>
    <name evidence="6" type="ORF">A2008_07215</name>
</gene>
<dbReference type="Proteomes" id="UP000178735">
    <property type="component" value="Unassembled WGS sequence"/>
</dbReference>
<evidence type="ECO:0000256" key="2">
    <source>
        <dbReference type="ARBA" id="ARBA00022980"/>
    </source>
</evidence>
<organism evidence="6 7">
    <name type="scientific">Candidatus Wallbacteria bacterium GWC2_49_35</name>
    <dbReference type="NCBI Taxonomy" id="1817813"/>
    <lineage>
        <taxon>Bacteria</taxon>
        <taxon>Candidatus Walliibacteriota</taxon>
    </lineage>
</organism>
<dbReference type="PANTHER" id="PTHR35534">
    <property type="entry name" value="50S RIBOSOMAL PROTEIN L32"/>
    <property type="match status" value="1"/>
</dbReference>
<keyword evidence="3 5" id="KW-0687">Ribonucleoprotein</keyword>
<evidence type="ECO:0000313" key="7">
    <source>
        <dbReference type="Proteomes" id="UP000178735"/>
    </source>
</evidence>
<evidence type="ECO:0000256" key="3">
    <source>
        <dbReference type="ARBA" id="ARBA00023274"/>
    </source>
</evidence>
<comment type="similarity">
    <text evidence="1 5">Belongs to the bacterial ribosomal protein bL32 family.</text>
</comment>
<evidence type="ECO:0000256" key="4">
    <source>
        <dbReference type="ARBA" id="ARBA00035178"/>
    </source>
</evidence>
<dbReference type="AlphaFoldDB" id="A0A1F7WJ39"/>
<name>A0A1F7WJ39_9BACT</name>
<evidence type="ECO:0000256" key="1">
    <source>
        <dbReference type="ARBA" id="ARBA00008560"/>
    </source>
</evidence>
<protein>
    <recommendedName>
        <fullName evidence="4 5">Large ribosomal subunit protein bL32</fullName>
    </recommendedName>
</protein>
<dbReference type="GO" id="GO:0003735">
    <property type="term" value="F:structural constituent of ribosome"/>
    <property type="evidence" value="ECO:0007669"/>
    <property type="project" value="InterPro"/>
</dbReference>
<keyword evidence="2 5" id="KW-0689">Ribosomal protein</keyword>